<evidence type="ECO:0000256" key="5">
    <source>
        <dbReference type="ARBA" id="ARBA00023239"/>
    </source>
</evidence>
<dbReference type="Gene3D" id="1.20.1090.10">
    <property type="entry name" value="Dehydroquinate synthase-like - alpha domain"/>
    <property type="match status" value="1"/>
</dbReference>
<dbReference type="OrthoDB" id="9806583at2"/>
<dbReference type="Gene3D" id="3.40.50.1970">
    <property type="match status" value="1"/>
</dbReference>
<dbReference type="PANTHER" id="PTHR43622">
    <property type="entry name" value="3-DEHYDROQUINATE SYNTHASE"/>
    <property type="match status" value="1"/>
</dbReference>
<comment type="cofactor">
    <cofactor evidence="2">
        <name>Co(2+)</name>
        <dbReference type="ChEBI" id="CHEBI:48828"/>
    </cofactor>
</comment>
<feature type="transmembrane region" description="Helical" evidence="7">
    <location>
        <begin position="172"/>
        <end position="191"/>
    </location>
</feature>
<dbReference type="Pfam" id="PF24621">
    <property type="entry name" value="DHQS_C"/>
    <property type="match status" value="1"/>
</dbReference>
<feature type="domain" description="3-dehydroquinate synthase C-terminal" evidence="9">
    <location>
        <begin position="168"/>
        <end position="300"/>
    </location>
</feature>
<dbReference type="InterPro" id="IPR030963">
    <property type="entry name" value="DHQ_synth_fam"/>
</dbReference>
<evidence type="ECO:0000256" key="4">
    <source>
        <dbReference type="ARBA" id="ARBA00023027"/>
    </source>
</evidence>
<keyword evidence="7" id="KW-0472">Membrane</keyword>
<dbReference type="AlphaFoldDB" id="J3TWG5"/>
<feature type="domain" description="3-dehydroquinate synthase N-terminal" evidence="8">
    <location>
        <begin position="56"/>
        <end position="164"/>
    </location>
</feature>
<dbReference type="GO" id="GO:0046872">
    <property type="term" value="F:metal ion binding"/>
    <property type="evidence" value="ECO:0007669"/>
    <property type="project" value="UniProtKB-KW"/>
</dbReference>
<accession>J3TWG5</accession>
<dbReference type="CDD" id="cd08195">
    <property type="entry name" value="DHQS"/>
    <property type="match status" value="1"/>
</dbReference>
<dbReference type="PATRIC" id="fig|1202540.3.peg.29"/>
<feature type="transmembrane region" description="Helical" evidence="7">
    <location>
        <begin position="244"/>
        <end position="262"/>
    </location>
</feature>
<dbReference type="GO" id="GO:0003856">
    <property type="term" value="F:3-dehydroquinate synthase activity"/>
    <property type="evidence" value="ECO:0007669"/>
    <property type="project" value="TreeGrafter"/>
</dbReference>
<dbReference type="InterPro" id="IPR030960">
    <property type="entry name" value="DHQS/DOIS_N"/>
</dbReference>
<keyword evidence="3" id="KW-0479">Metal-binding</keyword>
<keyword evidence="5" id="KW-0456">Lyase</keyword>
<dbReference type="PIRSF" id="PIRSF001455">
    <property type="entry name" value="DHQ_synth"/>
    <property type="match status" value="1"/>
</dbReference>
<keyword evidence="6" id="KW-0170">Cobalt</keyword>
<dbReference type="Proteomes" id="UP000003935">
    <property type="component" value="Chromosome"/>
</dbReference>
<dbReference type="SUPFAM" id="SSF56796">
    <property type="entry name" value="Dehydroquinate synthase-like"/>
    <property type="match status" value="1"/>
</dbReference>
<evidence type="ECO:0000313" key="11">
    <source>
        <dbReference type="Proteomes" id="UP000003935"/>
    </source>
</evidence>
<keyword evidence="7" id="KW-1133">Transmembrane helix</keyword>
<dbReference type="Pfam" id="PF01761">
    <property type="entry name" value="DHQ_synthase"/>
    <property type="match status" value="1"/>
</dbReference>
<sequence>MKIIKFKKQSICSLYVTNNYKSLIKINNFKKIIITDYNVYINFYSIIKKIKNYKFIIIPSGELYKNLNTIKIIWKFMIKFFNKNITILSIGGGVINDIVCFICSVFLRGINFIEVPTTLLCQIDSSIGGKNAINFFSKNLIGTIKNPILIYLNYSIIFYMNKNDLKDGFVEIIKYFLFNNLKFFFYLYKIFNFKKILIRSCYIKIKIISQDYYEKNIRSVLNLGHTYAHCIENNKFNKLSHGKSVLIGIIFTLFVSSLYYKISLLKISKILKLFLIFKFEIINKIKFTIKMIKKITLDKKFNIKINFVLFKKISFCTKKIIKKKILLFLIKKFNEIKINNRMA</sequence>
<evidence type="ECO:0000259" key="8">
    <source>
        <dbReference type="Pfam" id="PF01761"/>
    </source>
</evidence>
<dbReference type="STRING" id="1202540.A357_029"/>
<reference evidence="10 11" key="1">
    <citation type="journal article" date="2012" name="Mol. Biol. Evol.">
        <title>Genome reduction and co-evolution between the primary and secondary bacterial symbionts of psyllids.</title>
        <authorList>
            <person name="Sloan D.B."/>
            <person name="Moran N.A."/>
        </authorList>
    </citation>
    <scope>NUCLEOTIDE SEQUENCE [LARGE SCALE GENOMIC DNA]</scope>
    <source>
        <strain evidence="10 11">PC</strain>
    </source>
</reference>
<dbReference type="InterPro" id="IPR056179">
    <property type="entry name" value="DHQS_C"/>
</dbReference>
<comment type="cofactor">
    <cofactor evidence="1">
        <name>NAD(+)</name>
        <dbReference type="ChEBI" id="CHEBI:57540"/>
    </cofactor>
</comment>
<dbReference type="KEGG" id="crv:A357_029"/>
<evidence type="ECO:0000256" key="1">
    <source>
        <dbReference type="ARBA" id="ARBA00001911"/>
    </source>
</evidence>
<protein>
    <submittedName>
        <fullName evidence="10">3-dehydroquinate synthase</fullName>
    </submittedName>
</protein>
<feature type="transmembrane region" description="Helical" evidence="7">
    <location>
        <begin position="85"/>
        <end position="107"/>
    </location>
</feature>
<dbReference type="PANTHER" id="PTHR43622:SF1">
    <property type="entry name" value="3-DEHYDROQUINATE SYNTHASE"/>
    <property type="match status" value="1"/>
</dbReference>
<evidence type="ECO:0000256" key="3">
    <source>
        <dbReference type="ARBA" id="ARBA00022723"/>
    </source>
</evidence>
<evidence type="ECO:0000256" key="6">
    <source>
        <dbReference type="ARBA" id="ARBA00023285"/>
    </source>
</evidence>
<evidence type="ECO:0000259" key="9">
    <source>
        <dbReference type="Pfam" id="PF24621"/>
    </source>
</evidence>
<evidence type="ECO:0000256" key="7">
    <source>
        <dbReference type="SAM" id="Phobius"/>
    </source>
</evidence>
<dbReference type="EMBL" id="CP003545">
    <property type="protein sequence ID" value="AFP84255.1"/>
    <property type="molecule type" value="Genomic_DNA"/>
</dbReference>
<dbReference type="RefSeq" id="WP_014887554.1">
    <property type="nucleotide sequence ID" value="NC_018418.1"/>
</dbReference>
<dbReference type="GO" id="GO:0009073">
    <property type="term" value="P:aromatic amino acid family biosynthetic process"/>
    <property type="evidence" value="ECO:0007669"/>
    <property type="project" value="InterPro"/>
</dbReference>
<dbReference type="HOGENOM" id="CLU_001201_0_1_6"/>
<gene>
    <name evidence="10" type="primary">aroB</name>
    <name evidence="10" type="ORF">A357_029</name>
</gene>
<dbReference type="InterPro" id="IPR050071">
    <property type="entry name" value="Dehydroquinate_synthase"/>
</dbReference>
<name>J3TWG5_CARRU</name>
<evidence type="ECO:0000313" key="10">
    <source>
        <dbReference type="EMBL" id="AFP84255.1"/>
    </source>
</evidence>
<evidence type="ECO:0000256" key="2">
    <source>
        <dbReference type="ARBA" id="ARBA00001941"/>
    </source>
</evidence>
<keyword evidence="4" id="KW-0520">NAD</keyword>
<keyword evidence="7" id="KW-0812">Transmembrane</keyword>
<organism evidence="10 11">
    <name type="scientific">Candidatus Carsonella ruddii PC isolate NHV</name>
    <dbReference type="NCBI Taxonomy" id="1202540"/>
    <lineage>
        <taxon>Bacteria</taxon>
        <taxon>Pseudomonadati</taxon>
        <taxon>Pseudomonadota</taxon>
        <taxon>Gammaproteobacteria</taxon>
        <taxon>Oceanospirillales</taxon>
        <taxon>Halomonadaceae</taxon>
        <taxon>Zymobacter group</taxon>
        <taxon>Candidatus Carsonella</taxon>
    </lineage>
</organism>
<proteinExistence type="predicted"/>